<dbReference type="Proteomes" id="UP000002377">
    <property type="component" value="Chromosome"/>
</dbReference>
<gene>
    <name evidence="1" type="ordered locus">TherJR_0597</name>
</gene>
<dbReference type="RefSeq" id="WP_013119491.1">
    <property type="nucleotide sequence ID" value="NC_014152.1"/>
</dbReference>
<dbReference type="STRING" id="635013.TherJR_0597"/>
<dbReference type="OrthoDB" id="9810452at2"/>
<dbReference type="NCBIfam" id="TIGR01987">
    <property type="entry name" value="HI0074"/>
    <property type="match status" value="1"/>
</dbReference>
<name>D5XBS2_THEPJ</name>
<dbReference type="SUPFAM" id="SSF81593">
    <property type="entry name" value="Nucleotidyltransferase substrate binding subunit/domain"/>
    <property type="match status" value="1"/>
</dbReference>
<dbReference type="HOGENOM" id="CLU_118479_1_0_9"/>
<evidence type="ECO:0000313" key="2">
    <source>
        <dbReference type="Proteomes" id="UP000002377"/>
    </source>
</evidence>
<dbReference type="Pfam" id="PF08780">
    <property type="entry name" value="NTase_sub_bind"/>
    <property type="match status" value="1"/>
</dbReference>
<keyword evidence="2" id="KW-1185">Reference proteome</keyword>
<dbReference type="AlphaFoldDB" id="D5XBS2"/>
<dbReference type="KEGG" id="tjr:TherJR_0597"/>
<dbReference type="Gene3D" id="1.20.120.330">
    <property type="entry name" value="Nucleotidyltransferases domain 2"/>
    <property type="match status" value="1"/>
</dbReference>
<dbReference type="EMBL" id="CP002028">
    <property type="protein sequence ID" value="ADG81470.1"/>
    <property type="molecule type" value="Genomic_DNA"/>
</dbReference>
<proteinExistence type="predicted"/>
<accession>D5XBS2</accession>
<organism evidence="1 2">
    <name type="scientific">Thermincola potens (strain JR)</name>
    <dbReference type="NCBI Taxonomy" id="635013"/>
    <lineage>
        <taxon>Bacteria</taxon>
        <taxon>Bacillati</taxon>
        <taxon>Bacillota</taxon>
        <taxon>Clostridia</taxon>
        <taxon>Eubacteriales</taxon>
        <taxon>Thermincolaceae</taxon>
        <taxon>Thermincola</taxon>
    </lineage>
</organism>
<dbReference type="eggNOG" id="COG1669">
    <property type="taxonomic scope" value="Bacteria"/>
</dbReference>
<dbReference type="InterPro" id="IPR010235">
    <property type="entry name" value="HepT"/>
</dbReference>
<evidence type="ECO:0000313" key="1">
    <source>
        <dbReference type="EMBL" id="ADG81470.1"/>
    </source>
</evidence>
<keyword evidence="1" id="KW-0808">Transferase</keyword>
<protein>
    <submittedName>
        <fullName evidence="1">Nucleotidyltransferase substrate binding protein, HI0074 family</fullName>
    </submittedName>
</protein>
<reference evidence="1 2" key="1">
    <citation type="submission" date="2010-05" db="EMBL/GenBank/DDBJ databases">
        <title>Complete sequence of Thermincola sp. JR.</title>
        <authorList>
            <consortium name="US DOE Joint Genome Institute"/>
            <person name="Lucas S."/>
            <person name="Copeland A."/>
            <person name="Lapidus A."/>
            <person name="Cheng J.-F."/>
            <person name="Bruce D."/>
            <person name="Goodwin L."/>
            <person name="Pitluck S."/>
            <person name="Chertkov O."/>
            <person name="Detter J.C."/>
            <person name="Han C."/>
            <person name="Tapia R."/>
            <person name="Land M."/>
            <person name="Hauser L."/>
            <person name="Kyrpides N."/>
            <person name="Mikhailova N."/>
            <person name="Hazen T.C."/>
            <person name="Woyke T."/>
        </authorList>
    </citation>
    <scope>NUCLEOTIDE SEQUENCE [LARGE SCALE GENOMIC DNA]</scope>
    <source>
        <strain evidence="1 2">JR</strain>
    </source>
</reference>
<sequence length="133" mass="15983">MTKERIVEKLEKYKQALARLEEALTKKEPDQFVYDAAIKRFEFTYELAWKLMKALIEYKGGEDVHFPRDVFKEAYAKGLLENGEIWLDMLNDRNLSSHTYNRERAMEIFKRVKDRYFDEFVRLTGTIEGEMKK</sequence>
<dbReference type="GO" id="GO:0016740">
    <property type="term" value="F:transferase activity"/>
    <property type="evidence" value="ECO:0007669"/>
    <property type="project" value="UniProtKB-KW"/>
</dbReference>